<comment type="caution">
    <text evidence="2">The sequence shown here is derived from an EMBL/GenBank/DDBJ whole genome shotgun (WGS) entry which is preliminary data.</text>
</comment>
<feature type="compositionally biased region" description="Basic and acidic residues" evidence="1">
    <location>
        <begin position="353"/>
        <end position="366"/>
    </location>
</feature>
<accession>A0A0F9MIZ4</accession>
<dbReference type="AlphaFoldDB" id="A0A0F9MIZ4"/>
<gene>
    <name evidence="2" type="ORF">LCGC14_1453530</name>
</gene>
<name>A0A0F9MIZ4_9ZZZZ</name>
<organism evidence="2">
    <name type="scientific">marine sediment metagenome</name>
    <dbReference type="NCBI Taxonomy" id="412755"/>
    <lineage>
        <taxon>unclassified sequences</taxon>
        <taxon>metagenomes</taxon>
        <taxon>ecological metagenomes</taxon>
    </lineage>
</organism>
<reference evidence="2" key="1">
    <citation type="journal article" date="2015" name="Nature">
        <title>Complex archaea that bridge the gap between prokaryotes and eukaryotes.</title>
        <authorList>
            <person name="Spang A."/>
            <person name="Saw J.H."/>
            <person name="Jorgensen S.L."/>
            <person name="Zaremba-Niedzwiedzka K."/>
            <person name="Martijn J."/>
            <person name="Lind A.E."/>
            <person name="van Eijk R."/>
            <person name="Schleper C."/>
            <person name="Guy L."/>
            <person name="Ettema T.J."/>
        </authorList>
    </citation>
    <scope>NUCLEOTIDE SEQUENCE</scope>
</reference>
<evidence type="ECO:0000313" key="2">
    <source>
        <dbReference type="EMBL" id="KKM69172.1"/>
    </source>
</evidence>
<dbReference type="EMBL" id="LAZR01010035">
    <property type="protein sequence ID" value="KKM69172.1"/>
    <property type="molecule type" value="Genomic_DNA"/>
</dbReference>
<sequence>MNCMRDRRAIIIKNPRLRKVRNELRKLFLKAVSREWNKLFDEKEKISKYKDGTVKSVKNMSASEEMHFRSLQNKQAKLRNISDKSICKCTTCGKADRDMTYNKAYDSWYCTECYDMHREYAKFLFQTIGKTKPQGHEDTVMHELLETFVDYEISHEIELKLVREGILIYLLRFHYPRDDTSYTMLAEIQNVLGRSQKAIKFVLNSLEQEKLIELEDTYSNLKIWLTKPRGTIKAERILITIRSDSFDHTFPTTLEDFKLLIGLRSDMIEYENPELYELLANELKTTKLSREEIKHKIEELKKITGNTREYEDSHLYERPTSDLKSKKVPQEENLQMENRHKTEKYHHEKQKRRIEELKMQKIEEMKKKKSRKNWG</sequence>
<feature type="compositionally biased region" description="Basic residues" evidence="1">
    <location>
        <begin position="341"/>
        <end position="352"/>
    </location>
</feature>
<protein>
    <submittedName>
        <fullName evidence="2">Uncharacterized protein</fullName>
    </submittedName>
</protein>
<evidence type="ECO:0000256" key="1">
    <source>
        <dbReference type="SAM" id="MobiDB-lite"/>
    </source>
</evidence>
<proteinExistence type="predicted"/>
<feature type="compositionally biased region" description="Basic and acidic residues" evidence="1">
    <location>
        <begin position="319"/>
        <end position="330"/>
    </location>
</feature>
<feature type="region of interest" description="Disordered" evidence="1">
    <location>
        <begin position="319"/>
        <end position="375"/>
    </location>
</feature>